<dbReference type="AlphaFoldDB" id="A0A1Y1W9U2"/>
<feature type="region of interest" description="Disordered" evidence="1">
    <location>
        <begin position="550"/>
        <end position="583"/>
    </location>
</feature>
<feature type="compositionally biased region" description="Low complexity" evidence="1">
    <location>
        <begin position="317"/>
        <end position="331"/>
    </location>
</feature>
<evidence type="ECO:0000313" key="2">
    <source>
        <dbReference type="EMBL" id="ORX70309.1"/>
    </source>
</evidence>
<feature type="compositionally biased region" description="Low complexity" evidence="1">
    <location>
        <begin position="434"/>
        <end position="448"/>
    </location>
</feature>
<organism evidence="2 3">
    <name type="scientific">Linderina pennispora</name>
    <dbReference type="NCBI Taxonomy" id="61395"/>
    <lineage>
        <taxon>Eukaryota</taxon>
        <taxon>Fungi</taxon>
        <taxon>Fungi incertae sedis</taxon>
        <taxon>Zoopagomycota</taxon>
        <taxon>Kickxellomycotina</taxon>
        <taxon>Kickxellomycetes</taxon>
        <taxon>Kickxellales</taxon>
        <taxon>Kickxellaceae</taxon>
        <taxon>Linderina</taxon>
    </lineage>
</organism>
<dbReference type="RefSeq" id="XP_040743947.1">
    <property type="nucleotide sequence ID" value="XM_040887535.1"/>
</dbReference>
<evidence type="ECO:0000313" key="3">
    <source>
        <dbReference type="Proteomes" id="UP000193922"/>
    </source>
</evidence>
<reference evidence="2 3" key="1">
    <citation type="submission" date="2016-07" db="EMBL/GenBank/DDBJ databases">
        <title>Pervasive Adenine N6-methylation of Active Genes in Fungi.</title>
        <authorList>
            <consortium name="DOE Joint Genome Institute"/>
            <person name="Mondo S.J."/>
            <person name="Dannebaum R.O."/>
            <person name="Kuo R.C."/>
            <person name="Labutti K."/>
            <person name="Haridas S."/>
            <person name="Kuo A."/>
            <person name="Salamov A."/>
            <person name="Ahrendt S.R."/>
            <person name="Lipzen A."/>
            <person name="Sullivan W."/>
            <person name="Andreopoulos W.B."/>
            <person name="Clum A."/>
            <person name="Lindquist E."/>
            <person name="Daum C."/>
            <person name="Ramamoorthy G.K."/>
            <person name="Gryganskyi A."/>
            <person name="Culley D."/>
            <person name="Magnuson J.K."/>
            <person name="James T.Y."/>
            <person name="O'Malley M.A."/>
            <person name="Stajich J.E."/>
            <person name="Spatafora J.W."/>
            <person name="Visel A."/>
            <person name="Grigoriev I.V."/>
        </authorList>
    </citation>
    <scope>NUCLEOTIDE SEQUENCE [LARGE SCALE GENOMIC DNA]</scope>
    <source>
        <strain evidence="2 3">ATCC 12442</strain>
    </source>
</reference>
<dbReference type="GeneID" id="63804183"/>
<feature type="compositionally biased region" description="Polar residues" evidence="1">
    <location>
        <begin position="230"/>
        <end position="241"/>
    </location>
</feature>
<protein>
    <submittedName>
        <fullName evidence="2">Uncharacterized protein</fullName>
    </submittedName>
</protein>
<feature type="region of interest" description="Disordered" evidence="1">
    <location>
        <begin position="416"/>
        <end position="451"/>
    </location>
</feature>
<feature type="compositionally biased region" description="Low complexity" evidence="1">
    <location>
        <begin position="205"/>
        <end position="229"/>
    </location>
</feature>
<name>A0A1Y1W9U2_9FUNG</name>
<dbReference type="OrthoDB" id="5589797at2759"/>
<accession>A0A1Y1W9U2</accession>
<dbReference type="Proteomes" id="UP000193922">
    <property type="component" value="Unassembled WGS sequence"/>
</dbReference>
<comment type="caution">
    <text evidence="2">The sequence shown here is derived from an EMBL/GenBank/DDBJ whole genome shotgun (WGS) entry which is preliminary data.</text>
</comment>
<sequence length="634" mass="68020">MNIFRRKRDAVAAATSQAATAFEEAEDLHDNHATVFEYTAKPAKRRTYFSSLRSSPPAADSLQHPKPAVIHSHMEIDQTLVTHDLPVRRSFLGIKFTHDKHSTLRGKKSKGLMRRWQHDEGGSSGSSGSSSEGDSDDTLATKEPRELERSTIRGSAPGRQLSAYAGKDINCALPPAASPKLHQVQMASSAMASSCHEDRGAHHMATSSAESGAPAAAGPGVVGATAGSSVQHQQHQYTAGSGSAVGYSPGQAGSRVSVLGGGQRTLSLARKTAMPATTNRHHPALVPKPAPVAKSPLLNIGFRHHHHRHYRSNASGSPTTSPELTPTTSDTRQTHAKSKPRVHDGDAYEGTGALSGILAPPPPSAHEQQKMDAWAADDDDVSNYEYDVSGAFYDMPSLPKTTAGDIGDRYALAATVSGSSSKQQQKRHDRRGCSFSSISPTSRLSSSSTVIESDELTAEQLKRIFVASARKLRWQKPQRGISGLMHIRNTMAQANTRYMARMGGERLDKYQQVIVSLSDLYTNEGSVPSANRCDGLYTLRSAGAQWRVDSAAPSQGSQMVMSRDQRAGEASESDSGVDQSPIADSELLGFGSGDLVSLVPVRLGEQAPVYRPRRRRGAARRGNYLMPLPAIPVQ</sequence>
<proteinExistence type="predicted"/>
<keyword evidence="3" id="KW-1185">Reference proteome</keyword>
<feature type="region of interest" description="Disordered" evidence="1">
    <location>
        <begin position="102"/>
        <end position="160"/>
    </location>
</feature>
<feature type="compositionally biased region" description="Basic residues" evidence="1">
    <location>
        <begin position="103"/>
        <end position="115"/>
    </location>
</feature>
<dbReference type="EMBL" id="MCFD01000006">
    <property type="protein sequence ID" value="ORX70309.1"/>
    <property type="molecule type" value="Genomic_DNA"/>
</dbReference>
<feature type="region of interest" description="Disordered" evidence="1">
    <location>
        <begin position="182"/>
        <end position="257"/>
    </location>
</feature>
<feature type="compositionally biased region" description="Basic and acidic residues" evidence="1">
    <location>
        <begin position="139"/>
        <end position="151"/>
    </location>
</feature>
<gene>
    <name evidence="2" type="ORF">DL89DRAFT_267525</name>
</gene>
<feature type="region of interest" description="Disordered" evidence="1">
    <location>
        <begin position="308"/>
        <end position="373"/>
    </location>
</feature>
<evidence type="ECO:0000256" key="1">
    <source>
        <dbReference type="SAM" id="MobiDB-lite"/>
    </source>
</evidence>